<reference evidence="2 3" key="1">
    <citation type="submission" date="2006-09" db="EMBL/GenBank/DDBJ databases">
        <authorList>
            <person name="Emerson D."/>
            <person name="Ferriera S."/>
            <person name="Johnson J."/>
            <person name="Kravitz S."/>
            <person name="Halpern A."/>
            <person name="Remington K."/>
            <person name="Beeson K."/>
            <person name="Tran B."/>
            <person name="Rogers Y.-H."/>
            <person name="Friedman R."/>
            <person name="Venter J.C."/>
        </authorList>
    </citation>
    <scope>NUCLEOTIDE SEQUENCE [LARGE SCALE GENOMIC DNA]</scope>
    <source>
        <strain evidence="2 3">PV-1</strain>
    </source>
</reference>
<gene>
    <name evidence="2" type="ORF">SPV1_01087</name>
</gene>
<organism evidence="2 3">
    <name type="scientific">Mariprofundus ferrooxydans PV-1</name>
    <dbReference type="NCBI Taxonomy" id="314345"/>
    <lineage>
        <taxon>Bacteria</taxon>
        <taxon>Pseudomonadati</taxon>
        <taxon>Pseudomonadota</taxon>
        <taxon>Candidatius Mariprofundia</taxon>
        <taxon>Mariprofundales</taxon>
        <taxon>Mariprofundaceae</taxon>
        <taxon>Mariprofundus</taxon>
    </lineage>
</organism>
<keyword evidence="3" id="KW-1185">Reference proteome</keyword>
<dbReference type="STRING" id="314344.AL013_01945"/>
<dbReference type="InParanoid" id="Q0F2Q1"/>
<accession>Q0F2Q1</accession>
<dbReference type="Pfam" id="PF11306">
    <property type="entry name" value="DUF3108"/>
    <property type="match status" value="1"/>
</dbReference>
<sequence length="271" mass="30688">MVKRPARRIVLATLLLLSLPATAMADNKPACMPYTGEHMSFNVGWEFINAGSATMDIAATEHGWQAKTFARTNEMLDLFKKVRDHITAEGICVNGHMQSTVFDANLHERKYTAQKRTEFLWQQNRVSYTQHQISEFFDVPAGHLSVIDAFLAVRKLDLKAGETYRIPIFDSRERYEIEVNVQKRWETLTAPWGEKVNCLIVTPKLKTAGIFTNRGEMTIWMSDDARHIPIKMMAKIKFGRIFVHLTAYSSDTPVVASTTPPITAGNNGKQL</sequence>
<proteinExistence type="predicted"/>
<name>Q0F2Q1_9PROT</name>
<dbReference type="HOGENOM" id="CLU_073797_3_0_0"/>
<evidence type="ECO:0000256" key="1">
    <source>
        <dbReference type="SAM" id="SignalP"/>
    </source>
</evidence>
<feature type="signal peptide" evidence="1">
    <location>
        <begin position="1"/>
        <end position="25"/>
    </location>
</feature>
<evidence type="ECO:0000313" key="3">
    <source>
        <dbReference type="Proteomes" id="UP000005297"/>
    </source>
</evidence>
<dbReference type="RefSeq" id="WP_009850518.1">
    <property type="nucleotide sequence ID" value="NZ_DS022295.1"/>
</dbReference>
<dbReference type="EMBL" id="AATS01000002">
    <property type="protein sequence ID" value="EAU55499.1"/>
    <property type="molecule type" value="Genomic_DNA"/>
</dbReference>
<comment type="caution">
    <text evidence="2">The sequence shown here is derived from an EMBL/GenBank/DDBJ whole genome shotgun (WGS) entry which is preliminary data.</text>
</comment>
<dbReference type="eggNOG" id="COG3170">
    <property type="taxonomic scope" value="Bacteria"/>
</dbReference>
<keyword evidence="1" id="KW-0732">Signal</keyword>
<evidence type="ECO:0008006" key="4">
    <source>
        <dbReference type="Google" id="ProtNLM"/>
    </source>
</evidence>
<evidence type="ECO:0000313" key="2">
    <source>
        <dbReference type="EMBL" id="EAU55499.1"/>
    </source>
</evidence>
<protein>
    <recommendedName>
        <fullName evidence="4">DUF3108 domain-containing protein</fullName>
    </recommendedName>
</protein>
<dbReference type="AlphaFoldDB" id="Q0F2Q1"/>
<dbReference type="Proteomes" id="UP000005297">
    <property type="component" value="Unassembled WGS sequence"/>
</dbReference>
<dbReference type="OrthoDB" id="9806641at2"/>
<dbReference type="InterPro" id="IPR021457">
    <property type="entry name" value="DUF3108"/>
</dbReference>
<feature type="chain" id="PRO_5004171614" description="DUF3108 domain-containing protein" evidence="1">
    <location>
        <begin position="26"/>
        <end position="271"/>
    </location>
</feature>